<dbReference type="GO" id="GO:0018826">
    <property type="term" value="F:methionine gamma-lyase activity"/>
    <property type="evidence" value="ECO:0007669"/>
    <property type="project" value="UniProtKB-EC"/>
</dbReference>
<dbReference type="GO" id="GO:0030170">
    <property type="term" value="F:pyridoxal phosphate binding"/>
    <property type="evidence" value="ECO:0007669"/>
    <property type="project" value="InterPro"/>
</dbReference>
<dbReference type="CDD" id="cd00614">
    <property type="entry name" value="CGS_like"/>
    <property type="match status" value="1"/>
</dbReference>
<keyword evidence="2 7" id="KW-0663">Pyridoxal phosphate</keyword>
<evidence type="ECO:0000256" key="6">
    <source>
        <dbReference type="ARBA" id="ARBA00052699"/>
    </source>
</evidence>
<evidence type="ECO:0000313" key="10">
    <source>
        <dbReference type="Proteomes" id="UP000002274"/>
    </source>
</evidence>
<dbReference type="GO" id="GO:0004123">
    <property type="term" value="F:cystathionine gamma-lyase activity"/>
    <property type="evidence" value="ECO:0007669"/>
    <property type="project" value="TreeGrafter"/>
</dbReference>
<proteinExistence type="inferred from homology"/>
<dbReference type="BioCyc" id="PMAR59922:G1G80-1849-MONOMER"/>
<comment type="catalytic activity">
    <reaction evidence="6">
        <text>L-methionine + H2O = methanethiol + 2-oxobutanoate + NH4(+)</text>
        <dbReference type="Rhea" id="RHEA:23800"/>
        <dbReference type="ChEBI" id="CHEBI:15377"/>
        <dbReference type="ChEBI" id="CHEBI:16007"/>
        <dbReference type="ChEBI" id="CHEBI:16763"/>
        <dbReference type="ChEBI" id="CHEBI:28938"/>
        <dbReference type="ChEBI" id="CHEBI:57844"/>
        <dbReference type="EC" id="4.4.1.11"/>
    </reaction>
    <physiologicalReaction direction="left-to-right" evidence="6">
        <dbReference type="Rhea" id="RHEA:23801"/>
    </physiologicalReaction>
</comment>
<accession>A2CBJ3</accession>
<dbReference type="GO" id="GO:0019346">
    <property type="term" value="P:transsulfuration"/>
    <property type="evidence" value="ECO:0007669"/>
    <property type="project" value="InterPro"/>
</dbReference>
<comment type="catalytic activity">
    <reaction evidence="5">
        <text>L-homocysteine + H2O = 2-oxobutanoate + hydrogen sulfide + NH4(+) + H(+)</text>
        <dbReference type="Rhea" id="RHEA:14501"/>
        <dbReference type="ChEBI" id="CHEBI:15377"/>
        <dbReference type="ChEBI" id="CHEBI:15378"/>
        <dbReference type="ChEBI" id="CHEBI:16763"/>
        <dbReference type="ChEBI" id="CHEBI:28938"/>
        <dbReference type="ChEBI" id="CHEBI:29919"/>
        <dbReference type="ChEBI" id="CHEBI:58199"/>
        <dbReference type="EC" id="4.4.1.2"/>
    </reaction>
    <physiologicalReaction direction="left-to-right" evidence="5">
        <dbReference type="Rhea" id="RHEA:14502"/>
    </physiologicalReaction>
</comment>
<reference evidence="9 10" key="1">
    <citation type="journal article" date="2007" name="PLoS Genet.">
        <title>Patterns and implications of gene gain and loss in the evolution of Prochlorococcus.</title>
        <authorList>
            <person name="Kettler G.C."/>
            <person name="Martiny A.C."/>
            <person name="Huang K."/>
            <person name="Zucker J."/>
            <person name="Coleman M.L."/>
            <person name="Rodrigue S."/>
            <person name="Chen F."/>
            <person name="Lapidus A."/>
            <person name="Ferriera S."/>
            <person name="Johnson J."/>
            <person name="Steglich C."/>
            <person name="Church G.M."/>
            <person name="Richardson P."/>
            <person name="Chisholm S.W."/>
        </authorList>
    </citation>
    <scope>NUCLEOTIDE SEQUENCE [LARGE SCALE GENOMIC DNA]</scope>
    <source>
        <strain evidence="9 10">MIT 9303</strain>
    </source>
</reference>
<dbReference type="SUPFAM" id="SSF53383">
    <property type="entry name" value="PLP-dependent transferases"/>
    <property type="match status" value="1"/>
</dbReference>
<evidence type="ECO:0000256" key="8">
    <source>
        <dbReference type="RuleBase" id="RU362118"/>
    </source>
</evidence>
<dbReference type="GO" id="GO:0019343">
    <property type="term" value="P:cysteine biosynthetic process via cystathionine"/>
    <property type="evidence" value="ECO:0007669"/>
    <property type="project" value="TreeGrafter"/>
</dbReference>
<comment type="similarity">
    <text evidence="8">Belongs to the trans-sulfuration enzymes family.</text>
</comment>
<dbReference type="InterPro" id="IPR015422">
    <property type="entry name" value="PyrdxlP-dep_Trfase_small"/>
</dbReference>
<evidence type="ECO:0000313" key="9">
    <source>
        <dbReference type="EMBL" id="ABM78853.1"/>
    </source>
</evidence>
<comment type="cofactor">
    <cofactor evidence="1 8">
        <name>pyridoxal 5'-phosphate</name>
        <dbReference type="ChEBI" id="CHEBI:597326"/>
    </cofactor>
</comment>
<feature type="modified residue" description="N6-(pyridoxal phosphate)lysine" evidence="7">
    <location>
        <position position="204"/>
    </location>
</feature>
<dbReference type="GO" id="GO:0005737">
    <property type="term" value="C:cytoplasm"/>
    <property type="evidence" value="ECO:0007669"/>
    <property type="project" value="TreeGrafter"/>
</dbReference>
<dbReference type="EMBL" id="CP000554">
    <property type="protein sequence ID" value="ABM78853.1"/>
    <property type="molecule type" value="Genomic_DNA"/>
</dbReference>
<dbReference type="PIRSF" id="PIRSF001434">
    <property type="entry name" value="CGS"/>
    <property type="match status" value="1"/>
</dbReference>
<dbReference type="PANTHER" id="PTHR11808">
    <property type="entry name" value="TRANS-SULFURATION ENZYME FAMILY MEMBER"/>
    <property type="match status" value="1"/>
</dbReference>
<evidence type="ECO:0000256" key="5">
    <source>
        <dbReference type="ARBA" id="ARBA00048780"/>
    </source>
</evidence>
<sequence length="389" mass="41900">MAPAQSDQQQEVAGISTRAIHHGESFAAETGAVMPPIFTSSTFAHGNPQGFDYTRSGNPNFRILESVLAAVESCQFATAFASGVSAITAIASTLQAGDLVLCEENLYGCTVRLFEQVFSRFGVQTAWLDFTNPSALDAIAVQKPAMVWLESPTNPLLKVIDLAAVCDAAAAEKIPVVVDNTFATALLQRPLQLGATLSLTSTTKYINGHSDALGGVVCSDDPQWQQKMVFAQKALGLQPSPFDAWLITRGIKTLPLRLERQITNAAAIADQLASHPRMHWVRYPFRSDHPQQALARKQMSAGGAIVTVSLDADQNQTYAFCKSLRYFTMAESLGGVESLVCHPATMTHASVDPDVKRKLGIDDGLVRFSVGCEDLADLSTDLDQALKQL</sequence>
<evidence type="ECO:0000256" key="3">
    <source>
        <dbReference type="ARBA" id="ARBA00047175"/>
    </source>
</evidence>
<dbReference type="RefSeq" id="WP_011826727.1">
    <property type="nucleotide sequence ID" value="NC_008820.1"/>
</dbReference>
<name>A2CBJ3_PROM3</name>
<dbReference type="FunFam" id="3.40.640.10:FF:000046">
    <property type="entry name" value="Cystathionine gamma-lyase"/>
    <property type="match status" value="1"/>
</dbReference>
<protein>
    <recommendedName>
        <fullName evidence="3">homocysteine desulfhydrase</fullName>
        <ecNumber evidence="3">4.4.1.2</ecNumber>
    </recommendedName>
    <alternativeName>
        <fullName evidence="4">Homocysteine desulfhydrase</fullName>
    </alternativeName>
</protein>
<evidence type="ECO:0000256" key="4">
    <source>
        <dbReference type="ARBA" id="ARBA00047199"/>
    </source>
</evidence>
<dbReference type="Proteomes" id="UP000002274">
    <property type="component" value="Chromosome"/>
</dbReference>
<dbReference type="PANTHER" id="PTHR11808:SF75">
    <property type="entry name" value="CYSTATHIONINE GAMMA-SYNTHASE"/>
    <property type="match status" value="1"/>
</dbReference>
<dbReference type="Gene3D" id="3.90.1150.10">
    <property type="entry name" value="Aspartate Aminotransferase, domain 1"/>
    <property type="match status" value="1"/>
</dbReference>
<dbReference type="KEGG" id="pmf:P9303_21181"/>
<keyword evidence="9" id="KW-0808">Transferase</keyword>
<organism evidence="9 10">
    <name type="scientific">Prochlorococcus marinus (strain MIT 9303)</name>
    <dbReference type="NCBI Taxonomy" id="59922"/>
    <lineage>
        <taxon>Bacteria</taxon>
        <taxon>Bacillati</taxon>
        <taxon>Cyanobacteriota</taxon>
        <taxon>Cyanophyceae</taxon>
        <taxon>Synechococcales</taxon>
        <taxon>Prochlorococcaceae</taxon>
        <taxon>Prochlorococcus</taxon>
    </lineage>
</organism>
<dbReference type="AlphaFoldDB" id="A2CBJ3"/>
<gene>
    <name evidence="9" type="primary">metB</name>
    <name evidence="9" type="ordered locus">P9303_21181</name>
</gene>
<dbReference type="STRING" id="59922.P9303_21181"/>
<evidence type="ECO:0000256" key="2">
    <source>
        <dbReference type="ARBA" id="ARBA00022898"/>
    </source>
</evidence>
<dbReference type="GO" id="GO:0047982">
    <property type="term" value="F:homocysteine desulfhydrase activity"/>
    <property type="evidence" value="ECO:0007669"/>
    <property type="project" value="UniProtKB-EC"/>
</dbReference>
<dbReference type="EC" id="4.4.1.2" evidence="3"/>
<dbReference type="InterPro" id="IPR015421">
    <property type="entry name" value="PyrdxlP-dep_Trfase_major"/>
</dbReference>
<evidence type="ECO:0000256" key="1">
    <source>
        <dbReference type="ARBA" id="ARBA00001933"/>
    </source>
</evidence>
<dbReference type="Gene3D" id="3.40.640.10">
    <property type="entry name" value="Type I PLP-dependent aspartate aminotransferase-like (Major domain)"/>
    <property type="match status" value="1"/>
</dbReference>
<dbReference type="HOGENOM" id="CLU_018986_2_0_3"/>
<dbReference type="InterPro" id="IPR000277">
    <property type="entry name" value="Cys/Met-Metab_PyrdxlP-dep_enz"/>
</dbReference>
<dbReference type="InterPro" id="IPR015424">
    <property type="entry name" value="PyrdxlP-dep_Trfase"/>
</dbReference>
<dbReference type="Pfam" id="PF01053">
    <property type="entry name" value="Cys_Met_Meta_PP"/>
    <property type="match status" value="1"/>
</dbReference>
<evidence type="ECO:0000256" key="7">
    <source>
        <dbReference type="PIRSR" id="PIRSR001434-2"/>
    </source>
</evidence>
<dbReference type="GO" id="GO:0003962">
    <property type="term" value="F:cystathionine gamma-synthase activity"/>
    <property type="evidence" value="ECO:0007669"/>
    <property type="project" value="TreeGrafter"/>
</dbReference>